<evidence type="ECO:0000259" key="2">
    <source>
        <dbReference type="SMART" id="SM00331"/>
    </source>
</evidence>
<dbReference type="InterPro" id="IPR029016">
    <property type="entry name" value="GAF-like_dom_sf"/>
</dbReference>
<keyword evidence="1" id="KW-0378">Hydrolase</keyword>
<dbReference type="Proteomes" id="UP001458415">
    <property type="component" value="Unassembled WGS sequence"/>
</dbReference>
<evidence type="ECO:0000313" key="4">
    <source>
        <dbReference type="Proteomes" id="UP001458415"/>
    </source>
</evidence>
<dbReference type="SMART" id="SM00331">
    <property type="entry name" value="PP2C_SIG"/>
    <property type="match status" value="1"/>
</dbReference>
<evidence type="ECO:0000313" key="3">
    <source>
        <dbReference type="EMBL" id="MER6976562.1"/>
    </source>
</evidence>
<dbReference type="InterPro" id="IPR036890">
    <property type="entry name" value="HATPase_C_sf"/>
</dbReference>
<keyword evidence="4" id="KW-1185">Reference proteome</keyword>
<feature type="domain" description="PPM-type phosphatase" evidence="2">
    <location>
        <begin position="121"/>
        <end position="338"/>
    </location>
</feature>
<dbReference type="InterPro" id="IPR052016">
    <property type="entry name" value="Bact_Sigma-Reg"/>
</dbReference>
<dbReference type="InterPro" id="IPR003018">
    <property type="entry name" value="GAF"/>
</dbReference>
<dbReference type="SUPFAM" id="SSF55781">
    <property type="entry name" value="GAF domain-like"/>
    <property type="match status" value="1"/>
</dbReference>
<dbReference type="InterPro" id="IPR001932">
    <property type="entry name" value="PPM-type_phosphatase-like_dom"/>
</dbReference>
<organism evidence="3 4">
    <name type="scientific">Streptomyces carpinensis</name>
    <dbReference type="NCBI Taxonomy" id="66369"/>
    <lineage>
        <taxon>Bacteria</taxon>
        <taxon>Bacillati</taxon>
        <taxon>Actinomycetota</taxon>
        <taxon>Actinomycetes</taxon>
        <taxon>Kitasatosporales</taxon>
        <taxon>Streptomycetaceae</taxon>
        <taxon>Streptomyces</taxon>
    </lineage>
</organism>
<dbReference type="Gene3D" id="3.60.40.10">
    <property type="entry name" value="PPM-type phosphatase domain"/>
    <property type="match status" value="1"/>
</dbReference>
<sequence length="475" mass="51384">MAVRPGTPQHRCLAGGNSLLLQTPDADEWATFDTRTAERIHTFEVHSLMEVPLRARGITLGVATFGRYRDPQPYDEVDLALAEDFCSRAAVSIDNARRYTREHNTAIALQRSLLPHHVPHYPAIESAHRYLPAAAHAGAGGDWFDVLPLSGARVALVIGDVCGHGLHAAAIMGRLRTAVHTLTDLDLDPDEVLTQLDDLVIRLTAEDAGCEGATCLYAVYDPISRLCTFARAGHPPPALVQPDGTVEFLNDIPPGPPLGVGGLPFETSQRHLAEGTVLVLYTNGLVQAPGQSIAAGLDRLAGSLAGPGRPLEQLCDRIATTLLPEHRPDDVALLLARTHTLADEQVACWELPVDPARVGHARALTMRQLDDWGLEPLTFTSELIISELVTNAIRYAHGPITLRLINADSLICEVSDGSLSAPHLRRARTNDEGGRGLFLVAQLASRWGTRYHRDGKTIWAEQTVCPQPRGCSAPP</sequence>
<dbReference type="InterPro" id="IPR036457">
    <property type="entry name" value="PPM-type-like_dom_sf"/>
</dbReference>
<dbReference type="Gene3D" id="3.30.450.40">
    <property type="match status" value="1"/>
</dbReference>
<reference evidence="3 4" key="1">
    <citation type="submission" date="2024-06" db="EMBL/GenBank/DDBJ databases">
        <title>The Natural Products Discovery Center: Release of the First 8490 Sequenced Strains for Exploring Actinobacteria Biosynthetic Diversity.</title>
        <authorList>
            <person name="Kalkreuter E."/>
            <person name="Kautsar S.A."/>
            <person name="Yang D."/>
            <person name="Bader C.D."/>
            <person name="Teijaro C.N."/>
            <person name="Fluegel L."/>
            <person name="Davis C.M."/>
            <person name="Simpson J.R."/>
            <person name="Lauterbach L."/>
            <person name="Steele A.D."/>
            <person name="Gui C."/>
            <person name="Meng S."/>
            <person name="Li G."/>
            <person name="Viehrig K."/>
            <person name="Ye F."/>
            <person name="Su P."/>
            <person name="Kiefer A.F."/>
            <person name="Nichols A."/>
            <person name="Cepeda A.J."/>
            <person name="Yan W."/>
            <person name="Fan B."/>
            <person name="Jiang Y."/>
            <person name="Adhikari A."/>
            <person name="Zheng C.-J."/>
            <person name="Schuster L."/>
            <person name="Cowan T.M."/>
            <person name="Smanski M.J."/>
            <person name="Chevrette M.G."/>
            <person name="De Carvalho L.P.S."/>
            <person name="Shen B."/>
        </authorList>
    </citation>
    <scope>NUCLEOTIDE SEQUENCE [LARGE SCALE GENOMIC DNA]</scope>
    <source>
        <strain evidence="3 4">NPDC000634</strain>
    </source>
</reference>
<comment type="caution">
    <text evidence="3">The sequence shown here is derived from an EMBL/GenBank/DDBJ whole genome shotgun (WGS) entry which is preliminary data.</text>
</comment>
<dbReference type="Pfam" id="PF13581">
    <property type="entry name" value="HATPase_c_2"/>
    <property type="match status" value="1"/>
</dbReference>
<proteinExistence type="predicted"/>
<evidence type="ECO:0000256" key="1">
    <source>
        <dbReference type="ARBA" id="ARBA00022801"/>
    </source>
</evidence>
<dbReference type="Pfam" id="PF07228">
    <property type="entry name" value="SpoIIE"/>
    <property type="match status" value="1"/>
</dbReference>
<dbReference type="SUPFAM" id="SSF81606">
    <property type="entry name" value="PP2C-like"/>
    <property type="match status" value="1"/>
</dbReference>
<dbReference type="SUPFAM" id="SSF55874">
    <property type="entry name" value="ATPase domain of HSP90 chaperone/DNA topoisomerase II/histidine kinase"/>
    <property type="match status" value="1"/>
</dbReference>
<dbReference type="PANTHER" id="PTHR43156">
    <property type="entry name" value="STAGE II SPORULATION PROTEIN E-RELATED"/>
    <property type="match status" value="1"/>
</dbReference>
<accession>A0ABV1VX91</accession>
<dbReference type="Pfam" id="PF01590">
    <property type="entry name" value="GAF"/>
    <property type="match status" value="1"/>
</dbReference>
<name>A0ABV1VX91_9ACTN</name>
<dbReference type="PANTHER" id="PTHR43156:SF2">
    <property type="entry name" value="STAGE II SPORULATION PROTEIN E"/>
    <property type="match status" value="1"/>
</dbReference>
<gene>
    <name evidence="3" type="ORF">ABT317_05840</name>
</gene>
<dbReference type="Gene3D" id="3.30.565.10">
    <property type="entry name" value="Histidine kinase-like ATPase, C-terminal domain"/>
    <property type="match status" value="1"/>
</dbReference>
<dbReference type="EMBL" id="JBEPCU010000051">
    <property type="protein sequence ID" value="MER6976562.1"/>
    <property type="molecule type" value="Genomic_DNA"/>
</dbReference>
<protein>
    <submittedName>
        <fullName evidence="3">SpoIIE family protein phosphatase</fullName>
    </submittedName>
</protein>
<dbReference type="InterPro" id="IPR003594">
    <property type="entry name" value="HATPase_dom"/>
</dbReference>
<dbReference type="CDD" id="cd16936">
    <property type="entry name" value="HATPase_RsbW-like"/>
    <property type="match status" value="1"/>
</dbReference>